<dbReference type="VEuPathDB" id="FungiDB:VP01_7326g2"/>
<evidence type="ECO:0000313" key="2">
    <source>
        <dbReference type="Proteomes" id="UP000037035"/>
    </source>
</evidence>
<proteinExistence type="predicted"/>
<dbReference type="AlphaFoldDB" id="A0A0L6UF25"/>
<comment type="caution">
    <text evidence="1">The sequence shown here is derived from an EMBL/GenBank/DDBJ whole genome shotgun (WGS) entry which is preliminary data.</text>
</comment>
<evidence type="ECO:0000313" key="1">
    <source>
        <dbReference type="EMBL" id="KNZ46365.1"/>
    </source>
</evidence>
<gene>
    <name evidence="1" type="ORF">VP01_7326g2</name>
</gene>
<protein>
    <submittedName>
        <fullName evidence="1">Uncharacterized protein</fullName>
    </submittedName>
</protein>
<dbReference type="Proteomes" id="UP000037035">
    <property type="component" value="Unassembled WGS sequence"/>
</dbReference>
<reference evidence="1 2" key="1">
    <citation type="submission" date="2015-08" db="EMBL/GenBank/DDBJ databases">
        <title>Next Generation Sequencing and Analysis of the Genome of Puccinia sorghi L Schw, the Causal Agent of Maize Common Rust.</title>
        <authorList>
            <person name="Rochi L."/>
            <person name="Burguener G."/>
            <person name="Darino M."/>
            <person name="Turjanski A."/>
            <person name="Kreff E."/>
            <person name="Dieguez M.J."/>
            <person name="Sacco F."/>
        </authorList>
    </citation>
    <scope>NUCLEOTIDE SEQUENCE [LARGE SCALE GENOMIC DNA]</scope>
    <source>
        <strain evidence="1 2">RO10H11247</strain>
    </source>
</reference>
<sequence length="97" mass="11553">MNIFWIQLAEQQVENFYEFWGLLIYAKLFEDERLCSLDELLDDPLDEDKMCHTPPWQSQLEAVLVNCVDDAYKELRRNEYPGQTGRKPSKRISQINL</sequence>
<accession>A0A0L6UF25</accession>
<keyword evidence="2" id="KW-1185">Reference proteome</keyword>
<name>A0A0L6UF25_9BASI</name>
<dbReference type="EMBL" id="LAVV01012746">
    <property type="protein sequence ID" value="KNZ46365.1"/>
    <property type="molecule type" value="Genomic_DNA"/>
</dbReference>
<organism evidence="1 2">
    <name type="scientific">Puccinia sorghi</name>
    <dbReference type="NCBI Taxonomy" id="27349"/>
    <lineage>
        <taxon>Eukaryota</taxon>
        <taxon>Fungi</taxon>
        <taxon>Dikarya</taxon>
        <taxon>Basidiomycota</taxon>
        <taxon>Pucciniomycotina</taxon>
        <taxon>Pucciniomycetes</taxon>
        <taxon>Pucciniales</taxon>
        <taxon>Pucciniaceae</taxon>
        <taxon>Puccinia</taxon>
    </lineage>
</organism>